<keyword evidence="2 4" id="KW-0479">Metal-binding</keyword>
<organism evidence="7 8">
    <name type="scientific">Bradyrhizobium denitrificans</name>
    <dbReference type="NCBI Taxonomy" id="2734912"/>
    <lineage>
        <taxon>Bacteria</taxon>
        <taxon>Pseudomonadati</taxon>
        <taxon>Pseudomonadota</taxon>
        <taxon>Alphaproteobacteria</taxon>
        <taxon>Hyphomicrobiales</taxon>
        <taxon>Nitrobacteraceae</taxon>
        <taxon>Bradyrhizobium</taxon>
    </lineage>
</organism>
<dbReference type="EMBL" id="JAFCLK010000002">
    <property type="protein sequence ID" value="MBR1134599.1"/>
    <property type="molecule type" value="Genomic_DNA"/>
</dbReference>
<comment type="caution">
    <text evidence="7">The sequence shown here is derived from an EMBL/GenBank/DDBJ whole genome shotgun (WGS) entry which is preliminary data.</text>
</comment>
<evidence type="ECO:0000259" key="6">
    <source>
        <dbReference type="PROSITE" id="PS51007"/>
    </source>
</evidence>
<keyword evidence="8" id="KW-1185">Reference proteome</keyword>
<dbReference type="PROSITE" id="PS51007">
    <property type="entry name" value="CYTC"/>
    <property type="match status" value="1"/>
</dbReference>
<dbReference type="InterPro" id="IPR051459">
    <property type="entry name" value="Cytochrome_c-type_DH"/>
</dbReference>
<dbReference type="InterPro" id="IPR009056">
    <property type="entry name" value="Cyt_c-like_dom"/>
</dbReference>
<feature type="signal peptide" evidence="5">
    <location>
        <begin position="1"/>
        <end position="22"/>
    </location>
</feature>
<dbReference type="Pfam" id="PF00034">
    <property type="entry name" value="Cytochrom_C"/>
    <property type="match status" value="1"/>
</dbReference>
<dbReference type="RefSeq" id="WP_012044892.1">
    <property type="nucleotide sequence ID" value="NZ_JABFDP010000005.1"/>
</dbReference>
<accession>A0ABS5FZW5</accession>
<gene>
    <name evidence="7" type="ORF">JQ619_02335</name>
</gene>
<evidence type="ECO:0000256" key="3">
    <source>
        <dbReference type="ARBA" id="ARBA00023004"/>
    </source>
</evidence>
<feature type="domain" description="Cytochrome c" evidence="6">
    <location>
        <begin position="56"/>
        <end position="143"/>
    </location>
</feature>
<name>A0ABS5FZW5_9BRAD</name>
<evidence type="ECO:0000256" key="5">
    <source>
        <dbReference type="SAM" id="SignalP"/>
    </source>
</evidence>
<dbReference type="PANTHER" id="PTHR35008">
    <property type="entry name" value="BLL4482 PROTEIN-RELATED"/>
    <property type="match status" value="1"/>
</dbReference>
<dbReference type="Gene3D" id="1.10.760.10">
    <property type="entry name" value="Cytochrome c-like domain"/>
    <property type="match status" value="1"/>
</dbReference>
<dbReference type="InterPro" id="IPR036909">
    <property type="entry name" value="Cyt_c-like_dom_sf"/>
</dbReference>
<evidence type="ECO:0000256" key="1">
    <source>
        <dbReference type="ARBA" id="ARBA00022617"/>
    </source>
</evidence>
<keyword evidence="5" id="KW-0732">Signal</keyword>
<evidence type="ECO:0000256" key="4">
    <source>
        <dbReference type="PROSITE-ProRule" id="PRU00433"/>
    </source>
</evidence>
<feature type="chain" id="PRO_5046425556" evidence="5">
    <location>
        <begin position="23"/>
        <end position="179"/>
    </location>
</feature>
<reference evidence="8" key="1">
    <citation type="journal article" date="2021" name="ISME J.">
        <title>Evolutionary origin and ecological implication of a unique nif island in free-living Bradyrhizobium lineages.</title>
        <authorList>
            <person name="Tao J."/>
        </authorList>
    </citation>
    <scope>NUCLEOTIDE SEQUENCE [LARGE SCALE GENOMIC DNA]</scope>
    <source>
        <strain evidence="8">SZCCT0094</strain>
    </source>
</reference>
<evidence type="ECO:0000313" key="7">
    <source>
        <dbReference type="EMBL" id="MBR1134599.1"/>
    </source>
</evidence>
<dbReference type="SUPFAM" id="SSF46626">
    <property type="entry name" value="Cytochrome c"/>
    <property type="match status" value="1"/>
</dbReference>
<dbReference type="Proteomes" id="UP001314635">
    <property type="component" value="Unassembled WGS sequence"/>
</dbReference>
<keyword evidence="3 4" id="KW-0408">Iron</keyword>
<keyword evidence="1 4" id="KW-0349">Heme</keyword>
<evidence type="ECO:0000256" key="2">
    <source>
        <dbReference type="ARBA" id="ARBA00022723"/>
    </source>
</evidence>
<proteinExistence type="predicted"/>
<dbReference type="PANTHER" id="PTHR35008:SF8">
    <property type="entry name" value="ALCOHOL DEHYDROGENASE CYTOCHROME C SUBUNIT"/>
    <property type="match status" value="1"/>
</dbReference>
<evidence type="ECO:0000313" key="8">
    <source>
        <dbReference type="Proteomes" id="UP001314635"/>
    </source>
</evidence>
<protein>
    <submittedName>
        <fullName evidence="7">Cytochrome c</fullName>
    </submittedName>
</protein>
<sequence length="179" mass="18397">MSFRSIAAAAALIVVCSVAGVAAERTNLGRAVTADEIAAWNIDVSGDGAGLPAGRGSVAEGRALFAEACAACHGDKGQGGAADALVGGRGTLATAKPVKTIGSFWPYAPTVFDYVNRAMPFNAPQSLTPDQVYAVTAYLLFLNGIVSEDTTLDAASLAKVEMPNRNGFTRDPRPDVPPK</sequence>